<feature type="transmembrane region" description="Helical" evidence="5">
    <location>
        <begin position="103"/>
        <end position="125"/>
    </location>
</feature>
<evidence type="ECO:0000259" key="7">
    <source>
        <dbReference type="Pfam" id="PF24961"/>
    </source>
</evidence>
<name>A0A4R5VT87_9BACI</name>
<comment type="subcellular location">
    <subcellularLocation>
        <location evidence="1">Membrane</location>
        <topology evidence="1">Multi-pass membrane protein</topology>
    </subcellularLocation>
</comment>
<evidence type="ECO:0000256" key="4">
    <source>
        <dbReference type="ARBA" id="ARBA00023136"/>
    </source>
</evidence>
<dbReference type="InterPro" id="IPR002810">
    <property type="entry name" value="NfeD-like_C"/>
</dbReference>
<keyword evidence="4 5" id="KW-0472">Membrane</keyword>
<feature type="transmembrane region" description="Helical" evidence="5">
    <location>
        <begin position="6"/>
        <end position="24"/>
    </location>
</feature>
<dbReference type="InterPro" id="IPR056739">
    <property type="entry name" value="NfeD_membrane"/>
</dbReference>
<evidence type="ECO:0000313" key="10">
    <source>
        <dbReference type="Proteomes" id="UP000295132"/>
    </source>
</evidence>
<keyword evidence="11" id="KW-1185">Reference proteome</keyword>
<feature type="domain" description="NfeD-like C-terminal" evidence="6">
    <location>
        <begin position="155"/>
        <end position="208"/>
    </location>
</feature>
<evidence type="ECO:0000259" key="6">
    <source>
        <dbReference type="Pfam" id="PF01957"/>
    </source>
</evidence>
<dbReference type="Pfam" id="PF01957">
    <property type="entry name" value="NfeD"/>
    <property type="match status" value="1"/>
</dbReference>
<dbReference type="PANTHER" id="PTHR33507">
    <property type="entry name" value="INNER MEMBRANE PROTEIN YBBJ"/>
    <property type="match status" value="1"/>
</dbReference>
<evidence type="ECO:0000313" key="9">
    <source>
        <dbReference type="EMBL" id="TDK61670.1"/>
    </source>
</evidence>
<sequence length="211" mass="22778">MVAFLTDPIVITVLLTIAGVGIVMELFSPKFGIPGFIGVFALLLFFYGHYLAGLAGVGSFVLFVAGIILIFLELFLPGAISGTLGLAALIFSLFLAGGDTLQMGISILIALFFSILMFFIMIKIFGKKLVLFNKMILFDSARKEDGYVSNINRTDLLGMEGTALTILRPAGTAIFNTERVDVVSEGGFIDQNAKIKVIKVEGARIVVREIK</sequence>
<organism evidence="9 10">
    <name type="scientific">Bacillus salipaludis</name>
    <dbReference type="NCBI Taxonomy" id="2547811"/>
    <lineage>
        <taxon>Bacteria</taxon>
        <taxon>Bacillati</taxon>
        <taxon>Bacillota</taxon>
        <taxon>Bacilli</taxon>
        <taxon>Bacillales</taxon>
        <taxon>Bacillaceae</taxon>
        <taxon>Bacillus</taxon>
    </lineage>
</organism>
<proteinExistence type="predicted"/>
<evidence type="ECO:0000256" key="1">
    <source>
        <dbReference type="ARBA" id="ARBA00004141"/>
    </source>
</evidence>
<reference evidence="9 10" key="1">
    <citation type="submission" date="2019-03" db="EMBL/GenBank/DDBJ databases">
        <title>Bacillus niacini sp. nov. a Nicotinate-Metabolizing Mesophile Isolated from Soil.</title>
        <authorList>
            <person name="Zhang G."/>
        </authorList>
    </citation>
    <scope>NUCLEOTIDE SEQUENCE [LARGE SCALE GENOMIC DNA]</scope>
    <source>
        <strain evidence="9 10">WN066</strain>
    </source>
</reference>
<dbReference type="EMBL" id="SMYO01000005">
    <property type="protein sequence ID" value="TDK61670.1"/>
    <property type="molecule type" value="Genomic_DNA"/>
</dbReference>
<gene>
    <name evidence="9" type="ORF">E2K98_12320</name>
    <name evidence="8" type="ORF">RCG21_25745</name>
</gene>
<dbReference type="Gene3D" id="2.40.50.140">
    <property type="entry name" value="Nucleic acid-binding proteins"/>
    <property type="match status" value="1"/>
</dbReference>
<evidence type="ECO:0000313" key="11">
    <source>
        <dbReference type="Proteomes" id="UP001178888"/>
    </source>
</evidence>
<dbReference type="AlphaFoldDB" id="A0A4R5VT87"/>
<comment type="caution">
    <text evidence="9">The sequence shown here is derived from an EMBL/GenBank/DDBJ whole genome shotgun (WGS) entry which is preliminary data.</text>
</comment>
<dbReference type="InterPro" id="IPR012340">
    <property type="entry name" value="NA-bd_OB-fold"/>
</dbReference>
<keyword evidence="3 5" id="KW-1133">Transmembrane helix</keyword>
<protein>
    <submittedName>
        <fullName evidence="8">NfeD family protein</fullName>
    </submittedName>
    <submittedName>
        <fullName evidence="9">Nodulation efficiency protein NfeD</fullName>
    </submittedName>
</protein>
<dbReference type="Proteomes" id="UP000295132">
    <property type="component" value="Unassembled WGS sequence"/>
</dbReference>
<evidence type="ECO:0000313" key="8">
    <source>
        <dbReference type="EMBL" id="MDQ6599704.1"/>
    </source>
</evidence>
<dbReference type="PANTHER" id="PTHR33507:SF3">
    <property type="entry name" value="INNER MEMBRANE PROTEIN YBBJ"/>
    <property type="match status" value="1"/>
</dbReference>
<keyword evidence="2 5" id="KW-0812">Transmembrane</keyword>
<feature type="transmembrane region" description="Helical" evidence="5">
    <location>
        <begin position="31"/>
        <end position="48"/>
    </location>
</feature>
<reference evidence="8" key="2">
    <citation type="submission" date="2023-08" db="EMBL/GenBank/DDBJ databases">
        <title>Nitrogen cycling bacteria in agricultural field soils.</title>
        <authorList>
            <person name="Jang J."/>
        </authorList>
    </citation>
    <scope>NUCLEOTIDE SEQUENCE</scope>
    <source>
        <strain evidence="8">PS3-36</strain>
    </source>
</reference>
<feature type="domain" description="NfeD integral membrane" evidence="7">
    <location>
        <begin position="10"/>
        <end position="123"/>
    </location>
</feature>
<dbReference type="Proteomes" id="UP001178888">
    <property type="component" value="Unassembled WGS sequence"/>
</dbReference>
<evidence type="ECO:0000256" key="2">
    <source>
        <dbReference type="ARBA" id="ARBA00022692"/>
    </source>
</evidence>
<accession>A0A4R5VT87</accession>
<dbReference type="EMBL" id="JAVGVR010000001">
    <property type="protein sequence ID" value="MDQ6599704.1"/>
    <property type="molecule type" value="Genomic_DNA"/>
</dbReference>
<evidence type="ECO:0000256" key="3">
    <source>
        <dbReference type="ARBA" id="ARBA00022989"/>
    </source>
</evidence>
<feature type="transmembrane region" description="Helical" evidence="5">
    <location>
        <begin position="54"/>
        <end position="72"/>
    </location>
</feature>
<dbReference type="RefSeq" id="WP_133334508.1">
    <property type="nucleotide sequence ID" value="NZ_JAVGVR010000001.1"/>
</dbReference>
<dbReference type="GO" id="GO:0005886">
    <property type="term" value="C:plasma membrane"/>
    <property type="evidence" value="ECO:0007669"/>
    <property type="project" value="TreeGrafter"/>
</dbReference>
<dbReference type="InterPro" id="IPR052165">
    <property type="entry name" value="Membrane_assoc_protease"/>
</dbReference>
<evidence type="ECO:0000256" key="5">
    <source>
        <dbReference type="SAM" id="Phobius"/>
    </source>
</evidence>
<dbReference type="Pfam" id="PF24961">
    <property type="entry name" value="NfeD_membrane"/>
    <property type="match status" value="1"/>
</dbReference>